<dbReference type="PROSITE" id="PS50943">
    <property type="entry name" value="HTH_CROC1"/>
    <property type="match status" value="1"/>
</dbReference>
<name>A0ABQ2JQG9_9ACTN</name>
<dbReference type="Proteomes" id="UP000600080">
    <property type="component" value="Unassembled WGS sequence"/>
</dbReference>
<dbReference type="SUPFAM" id="SSF47413">
    <property type="entry name" value="lambda repressor-like DNA-binding domains"/>
    <property type="match status" value="1"/>
</dbReference>
<dbReference type="GeneID" id="301549902"/>
<dbReference type="InterPro" id="IPR001387">
    <property type="entry name" value="Cro/C1-type_HTH"/>
</dbReference>
<proteinExistence type="predicted"/>
<dbReference type="RefSeq" id="WP_189100269.1">
    <property type="nucleotide sequence ID" value="NZ_BMND01000018.1"/>
</dbReference>
<feature type="domain" description="HTH cro/C1-type" evidence="1">
    <location>
        <begin position="33"/>
        <end position="87"/>
    </location>
</feature>
<protein>
    <submittedName>
        <fullName evidence="2">Transcriptional regulator</fullName>
    </submittedName>
</protein>
<reference evidence="3" key="1">
    <citation type="journal article" date="2019" name="Int. J. Syst. Evol. Microbiol.">
        <title>The Global Catalogue of Microorganisms (GCM) 10K type strain sequencing project: providing services to taxonomists for standard genome sequencing and annotation.</title>
        <authorList>
            <consortium name="The Broad Institute Genomics Platform"/>
            <consortium name="The Broad Institute Genome Sequencing Center for Infectious Disease"/>
            <person name="Wu L."/>
            <person name="Ma J."/>
        </authorList>
    </citation>
    <scope>NUCLEOTIDE SEQUENCE [LARGE SCALE GENOMIC DNA]</scope>
    <source>
        <strain evidence="3">CGMCC 4.7323</strain>
    </source>
</reference>
<dbReference type="EMBL" id="BMND01000018">
    <property type="protein sequence ID" value="GGN51580.1"/>
    <property type="molecule type" value="Genomic_DNA"/>
</dbReference>
<accession>A0ABQ2JQG9</accession>
<sequence>MYATLVLNTSVEGAKLPSHPRPTVRRRKVGGELKRLREGAGVTMDQAAERIGGDKSKISRQENGRQGVSKLEVEALLDLYQAKDERLKTALITLAREGRRKSWWAQYSEILPEGFQERISIESDAARIHVFQPLVIPGLLQTVDVAREIIKQSAKLATEEETESYVSVRMGRQEILTRDNAPQYVCILDEGVLRREVGGPRVMAAQLRKLTEMNNPPELTIQVIPFSQGWHAGLEGAFSIHSYPDPMDLDVVSLDYLDGALYLEDDGPVEKYQLAFDQLRASALSSRQSMDLIYGLARDLDRQ</sequence>
<dbReference type="Pfam" id="PF13560">
    <property type="entry name" value="HTH_31"/>
    <property type="match status" value="1"/>
</dbReference>
<dbReference type="Pfam" id="PF19054">
    <property type="entry name" value="DUF5753"/>
    <property type="match status" value="1"/>
</dbReference>
<dbReference type="InterPro" id="IPR043917">
    <property type="entry name" value="DUF5753"/>
</dbReference>
<comment type="caution">
    <text evidence="2">The sequence shown here is derived from an EMBL/GenBank/DDBJ whole genome shotgun (WGS) entry which is preliminary data.</text>
</comment>
<evidence type="ECO:0000259" key="1">
    <source>
        <dbReference type="PROSITE" id="PS50943"/>
    </source>
</evidence>
<dbReference type="InterPro" id="IPR010982">
    <property type="entry name" value="Lambda_DNA-bd_dom_sf"/>
</dbReference>
<dbReference type="CDD" id="cd00093">
    <property type="entry name" value="HTH_XRE"/>
    <property type="match status" value="1"/>
</dbReference>
<dbReference type="Gene3D" id="1.10.260.40">
    <property type="entry name" value="lambda repressor-like DNA-binding domains"/>
    <property type="match status" value="1"/>
</dbReference>
<keyword evidence="3" id="KW-1185">Reference proteome</keyword>
<organism evidence="2 3">
    <name type="scientific">Streptomyces kronopolitis</name>
    <dbReference type="NCBI Taxonomy" id="1612435"/>
    <lineage>
        <taxon>Bacteria</taxon>
        <taxon>Bacillati</taxon>
        <taxon>Actinomycetota</taxon>
        <taxon>Actinomycetes</taxon>
        <taxon>Kitasatosporales</taxon>
        <taxon>Streptomycetaceae</taxon>
        <taxon>Streptomyces</taxon>
    </lineage>
</organism>
<gene>
    <name evidence="2" type="ORF">GCM10012285_41840</name>
</gene>
<evidence type="ECO:0000313" key="3">
    <source>
        <dbReference type="Proteomes" id="UP000600080"/>
    </source>
</evidence>
<evidence type="ECO:0000313" key="2">
    <source>
        <dbReference type="EMBL" id="GGN51580.1"/>
    </source>
</evidence>
<dbReference type="SMART" id="SM00530">
    <property type="entry name" value="HTH_XRE"/>
    <property type="match status" value="1"/>
</dbReference>